<proteinExistence type="predicted"/>
<evidence type="ECO:0008006" key="2">
    <source>
        <dbReference type="Google" id="ProtNLM"/>
    </source>
</evidence>
<dbReference type="InterPro" id="IPR045584">
    <property type="entry name" value="Pilin-like"/>
</dbReference>
<reference evidence="1" key="1">
    <citation type="submission" date="2018-05" db="EMBL/GenBank/DDBJ databases">
        <authorList>
            <person name="Lanie J.A."/>
            <person name="Ng W.-L."/>
            <person name="Kazmierczak K.M."/>
            <person name="Andrzejewski T.M."/>
            <person name="Davidsen T.M."/>
            <person name="Wayne K.J."/>
            <person name="Tettelin H."/>
            <person name="Glass J.I."/>
            <person name="Rusch D."/>
            <person name="Podicherti R."/>
            <person name="Tsui H.-C.T."/>
            <person name="Winkler M.E."/>
        </authorList>
    </citation>
    <scope>NUCLEOTIDE SEQUENCE</scope>
</reference>
<organism evidence="1">
    <name type="scientific">marine metagenome</name>
    <dbReference type="NCBI Taxonomy" id="408172"/>
    <lineage>
        <taxon>unclassified sequences</taxon>
        <taxon>metagenomes</taxon>
        <taxon>ecological metagenomes</taxon>
    </lineage>
</organism>
<evidence type="ECO:0000313" key="1">
    <source>
        <dbReference type="EMBL" id="SVE23545.1"/>
    </source>
</evidence>
<sequence length="154" mass="16773">MNQLLKNLLNKMKNTRGNSLMEFAVTTALMAILAATAAPKLSGLSEGAMGSKTMSELDKLVGQAANFYQDTAIKEGRGRFPGQDKYNLPVGGHADNQEILDDIINIYNAAGEITDPADFDYYAADDGSDWVSVFGVSNFDYPKPVEANLRWDDV</sequence>
<name>A0A383BWA4_9ZZZZ</name>
<protein>
    <recommendedName>
        <fullName evidence="2">Type II secretion system protein GspG C-terminal domain-containing protein</fullName>
    </recommendedName>
</protein>
<accession>A0A383BWA4</accession>
<gene>
    <name evidence="1" type="ORF">METZ01_LOCUS476399</name>
</gene>
<feature type="non-terminal residue" evidence="1">
    <location>
        <position position="154"/>
    </location>
</feature>
<dbReference type="SUPFAM" id="SSF54523">
    <property type="entry name" value="Pili subunits"/>
    <property type="match status" value="1"/>
</dbReference>
<dbReference type="AlphaFoldDB" id="A0A383BWA4"/>
<dbReference type="EMBL" id="UINC01203340">
    <property type="protein sequence ID" value="SVE23545.1"/>
    <property type="molecule type" value="Genomic_DNA"/>
</dbReference>